<protein>
    <submittedName>
        <fullName evidence="1">RedB protein</fullName>
    </submittedName>
</protein>
<sequence length="192" mass="20381">MFIVIALWLTAAVAGAVVLTRSKSTPASLVPPAPREVLPTGSTVRLAEDRPTVIVTVHPQCPCTRATFTELQKFLTRQQGKVAALLLFVQPEGEDASFIHGALWDRAGQWPDVQRTIDVDGTVSKRLGAHTSGTALLYAPDGRLLFRGGLTVARGHEGDSPGAERMTVLLAGQRALSTAPVFGCGLENEEGS</sequence>
<dbReference type="Gene3D" id="3.40.30.10">
    <property type="entry name" value="Glutaredoxin"/>
    <property type="match status" value="1"/>
</dbReference>
<proteinExistence type="predicted"/>
<dbReference type="InterPro" id="IPR036249">
    <property type="entry name" value="Thioredoxin-like_sf"/>
</dbReference>
<comment type="caution">
    <text evidence="1">The sequence shown here is derived from an EMBL/GenBank/DDBJ whole genome shotgun (WGS) entry which is preliminary data.</text>
</comment>
<dbReference type="AlphaFoldDB" id="A0A2W5VPI9"/>
<name>A0A2W5VPI9_9BACT</name>
<dbReference type="SUPFAM" id="SSF52833">
    <property type="entry name" value="Thioredoxin-like"/>
    <property type="match status" value="1"/>
</dbReference>
<reference evidence="1 2" key="1">
    <citation type="submission" date="2017-08" db="EMBL/GenBank/DDBJ databases">
        <title>Infants hospitalized years apart are colonized by the same room-sourced microbial strains.</title>
        <authorList>
            <person name="Brooks B."/>
            <person name="Olm M.R."/>
            <person name="Firek B.A."/>
            <person name="Baker R."/>
            <person name="Thomas B.C."/>
            <person name="Morowitz M.J."/>
            <person name="Banfield J.F."/>
        </authorList>
    </citation>
    <scope>NUCLEOTIDE SEQUENCE [LARGE SCALE GENOMIC DNA]</scope>
    <source>
        <strain evidence="1">S2_003_000_R2_14</strain>
    </source>
</reference>
<evidence type="ECO:0000313" key="2">
    <source>
        <dbReference type="Proteomes" id="UP000249061"/>
    </source>
</evidence>
<evidence type="ECO:0000313" key="1">
    <source>
        <dbReference type="EMBL" id="PZR17674.1"/>
    </source>
</evidence>
<dbReference type="EMBL" id="QFQP01000002">
    <property type="protein sequence ID" value="PZR17674.1"/>
    <property type="molecule type" value="Genomic_DNA"/>
</dbReference>
<organism evidence="1 2">
    <name type="scientific">Archangium gephyra</name>
    <dbReference type="NCBI Taxonomy" id="48"/>
    <lineage>
        <taxon>Bacteria</taxon>
        <taxon>Pseudomonadati</taxon>
        <taxon>Myxococcota</taxon>
        <taxon>Myxococcia</taxon>
        <taxon>Myxococcales</taxon>
        <taxon>Cystobacterineae</taxon>
        <taxon>Archangiaceae</taxon>
        <taxon>Archangium</taxon>
    </lineage>
</organism>
<accession>A0A2W5VPI9</accession>
<gene>
    <name evidence="1" type="ORF">DI536_05030</name>
</gene>
<dbReference type="Proteomes" id="UP000249061">
    <property type="component" value="Unassembled WGS sequence"/>
</dbReference>